<dbReference type="PANTHER" id="PTHR12203:SF107">
    <property type="entry name" value="GLYCOSYL TRANSFERASE CAP10 DOMAIN-CONTAINING PROTEIN"/>
    <property type="match status" value="1"/>
</dbReference>
<evidence type="ECO:0000313" key="4">
    <source>
        <dbReference type="Proteomes" id="UP000053259"/>
    </source>
</evidence>
<dbReference type="Pfam" id="PF05686">
    <property type="entry name" value="Glyco_transf_90"/>
    <property type="match status" value="1"/>
</dbReference>
<proteinExistence type="predicted"/>
<name>A0A0D2AQA2_9PEZI</name>
<dbReference type="PANTHER" id="PTHR12203">
    <property type="entry name" value="KDEL LYS-ASP-GLU-LEU CONTAINING - RELATED"/>
    <property type="match status" value="1"/>
</dbReference>
<dbReference type="SMART" id="SM00672">
    <property type="entry name" value="CAP10"/>
    <property type="match status" value="1"/>
</dbReference>
<dbReference type="GeneID" id="27308751"/>
<accession>A0A0D2AQA2</accession>
<protein>
    <recommendedName>
        <fullName evidence="2">Glycosyl transferase CAP10 domain-containing protein</fullName>
    </recommendedName>
</protein>
<keyword evidence="1" id="KW-0472">Membrane</keyword>
<gene>
    <name evidence="3" type="ORF">PV09_00778</name>
</gene>
<reference evidence="3 4" key="1">
    <citation type="submission" date="2015-01" db="EMBL/GenBank/DDBJ databases">
        <title>The Genome Sequence of Ochroconis gallopava CBS43764.</title>
        <authorList>
            <consortium name="The Broad Institute Genomics Platform"/>
            <person name="Cuomo C."/>
            <person name="de Hoog S."/>
            <person name="Gorbushina A."/>
            <person name="Stielow B."/>
            <person name="Teixiera M."/>
            <person name="Abouelleil A."/>
            <person name="Chapman S.B."/>
            <person name="Priest M."/>
            <person name="Young S.K."/>
            <person name="Wortman J."/>
            <person name="Nusbaum C."/>
            <person name="Birren B."/>
        </authorList>
    </citation>
    <scope>NUCLEOTIDE SEQUENCE [LARGE SCALE GENOMIC DNA]</scope>
    <source>
        <strain evidence="3 4">CBS 43764</strain>
    </source>
</reference>
<keyword evidence="1" id="KW-0812">Transmembrane</keyword>
<dbReference type="RefSeq" id="XP_016218722.1">
    <property type="nucleotide sequence ID" value="XM_016353569.1"/>
</dbReference>
<dbReference type="AlphaFoldDB" id="A0A0D2AQA2"/>
<evidence type="ECO:0000256" key="1">
    <source>
        <dbReference type="SAM" id="Phobius"/>
    </source>
</evidence>
<keyword evidence="4" id="KW-1185">Reference proteome</keyword>
<dbReference type="Proteomes" id="UP000053259">
    <property type="component" value="Unassembled WGS sequence"/>
</dbReference>
<dbReference type="InterPro" id="IPR006598">
    <property type="entry name" value="CAP10"/>
</dbReference>
<dbReference type="VEuPathDB" id="FungiDB:PV09_00778"/>
<organism evidence="3 4">
    <name type="scientific">Verruconis gallopava</name>
    <dbReference type="NCBI Taxonomy" id="253628"/>
    <lineage>
        <taxon>Eukaryota</taxon>
        <taxon>Fungi</taxon>
        <taxon>Dikarya</taxon>
        <taxon>Ascomycota</taxon>
        <taxon>Pezizomycotina</taxon>
        <taxon>Dothideomycetes</taxon>
        <taxon>Pleosporomycetidae</taxon>
        <taxon>Venturiales</taxon>
        <taxon>Sympoventuriaceae</taxon>
        <taxon>Verruconis</taxon>
    </lineage>
</organism>
<evidence type="ECO:0000313" key="3">
    <source>
        <dbReference type="EMBL" id="KIW08853.1"/>
    </source>
</evidence>
<evidence type="ECO:0000259" key="2">
    <source>
        <dbReference type="SMART" id="SM00672"/>
    </source>
</evidence>
<dbReference type="InParanoid" id="A0A0D2AQA2"/>
<keyword evidence="1" id="KW-1133">Transmembrane helix</keyword>
<dbReference type="OrthoDB" id="202415at2759"/>
<feature type="transmembrane region" description="Helical" evidence="1">
    <location>
        <begin position="15"/>
        <end position="35"/>
    </location>
</feature>
<dbReference type="EMBL" id="KN847530">
    <property type="protein sequence ID" value="KIW08853.1"/>
    <property type="molecule type" value="Genomic_DNA"/>
</dbReference>
<dbReference type="HOGENOM" id="CLU_028539_2_1_1"/>
<sequence length="464" mass="53770">MAAIIRLSKPNHRKLIRFAAVCLVIVLFITTLAVLSSSNGKVASFLPDIPHLDYNPLSILRPATSEQSGARQGPSLGYPLGDWEFNVERDGRNFGLSDEQCAAAFPDYYREIDRAVTWRKEQNLPKIEESQMDISWREGGEIMRLMIYDRKLYIIEHRFSEHGYDLPRALSLLHEIHRAIIAYSGPLPNIEFSMSLGDWPGDPDAKWPIWVLTRWKDENDKWVMPDFGYWSWPLDVIGDYSQFRTDVRENEVPWEDKLKKAVWRGAVGTNKLREDLVRVSKGRSWSDIHAVEWINMTTMDDGSFKRSLTITDHCNYQFLVHTEGHTYSGRGKYLLNCESVSVVHKPNWIEPHTHLMVESGPDQNIVQVERDFSDMNEKMLQYLRNEDQAHEIAKRSAAVFRDRYLTPAAQACYWRRLFKAWASVSFEPQQYITIKDKLGKVRRKSRGTPFETFVADLVMPTLPG</sequence>
<feature type="domain" description="Glycosyl transferase CAP10" evidence="2">
    <location>
        <begin position="186"/>
        <end position="426"/>
    </location>
</feature>
<dbReference type="InterPro" id="IPR051091">
    <property type="entry name" value="O-Glucosyltr/Glycosyltrsf_90"/>
</dbReference>